<organism evidence="2 3">
    <name type="scientific">Zasmidium cellare</name>
    <name type="common">Wine cellar mold</name>
    <name type="synonym">Racodium cellare</name>
    <dbReference type="NCBI Taxonomy" id="395010"/>
    <lineage>
        <taxon>Eukaryota</taxon>
        <taxon>Fungi</taxon>
        <taxon>Dikarya</taxon>
        <taxon>Ascomycota</taxon>
        <taxon>Pezizomycotina</taxon>
        <taxon>Dothideomycetes</taxon>
        <taxon>Dothideomycetidae</taxon>
        <taxon>Mycosphaerellales</taxon>
        <taxon>Mycosphaerellaceae</taxon>
        <taxon>Zasmidium</taxon>
    </lineage>
</organism>
<feature type="region of interest" description="Disordered" evidence="1">
    <location>
        <begin position="100"/>
        <end position="122"/>
    </location>
</feature>
<name>A0ABR0E2I5_ZASCE</name>
<reference evidence="2 3" key="1">
    <citation type="journal article" date="2023" name="G3 (Bethesda)">
        <title>A chromosome-level genome assembly of Zasmidium syzygii isolated from banana leaves.</title>
        <authorList>
            <person name="van Westerhoven A.C."/>
            <person name="Mehrabi R."/>
            <person name="Talebi R."/>
            <person name="Steentjes M.B.F."/>
            <person name="Corcolon B."/>
            <person name="Chong P.A."/>
            <person name="Kema G.H.J."/>
            <person name="Seidl M.F."/>
        </authorList>
    </citation>
    <scope>NUCLEOTIDE SEQUENCE [LARGE SCALE GENOMIC DNA]</scope>
    <source>
        <strain evidence="2 3">P124</strain>
    </source>
</reference>
<comment type="caution">
    <text evidence="2">The sequence shown here is derived from an EMBL/GenBank/DDBJ whole genome shotgun (WGS) entry which is preliminary data.</text>
</comment>
<evidence type="ECO:0000313" key="3">
    <source>
        <dbReference type="Proteomes" id="UP001305779"/>
    </source>
</evidence>
<dbReference type="Proteomes" id="UP001305779">
    <property type="component" value="Unassembled WGS sequence"/>
</dbReference>
<gene>
    <name evidence="2" type="ORF">PRZ48_012902</name>
</gene>
<evidence type="ECO:0000256" key="1">
    <source>
        <dbReference type="SAM" id="MobiDB-lite"/>
    </source>
</evidence>
<keyword evidence="3" id="KW-1185">Reference proteome</keyword>
<sequence>MTSRDENKSQSNMPQPPPVKPLSEKRKAAWAALAADKETVAMIQRHAKESTHFVPTVQDMNVRDQDESQKKPLTVQQQFQKDLEFLYGDRVLEKLGIKIDENGEASKVHKGGEGKEKTKEQD</sequence>
<dbReference type="EMBL" id="JAXOVC010000011">
    <property type="protein sequence ID" value="KAK4495634.1"/>
    <property type="molecule type" value="Genomic_DNA"/>
</dbReference>
<proteinExistence type="predicted"/>
<protein>
    <submittedName>
        <fullName evidence="2">Uncharacterized protein</fullName>
    </submittedName>
</protein>
<evidence type="ECO:0000313" key="2">
    <source>
        <dbReference type="EMBL" id="KAK4495634.1"/>
    </source>
</evidence>
<accession>A0ABR0E2I5</accession>
<feature type="region of interest" description="Disordered" evidence="1">
    <location>
        <begin position="1"/>
        <end position="27"/>
    </location>
</feature>